<reference evidence="7" key="2">
    <citation type="journal article" date="2022" name="Microb. Genom.">
        <title>A chromosome-scale genome assembly of the tomato pathogen Cladosporium fulvum reveals a compartmentalized genome architecture and the presence of a dispensable chromosome.</title>
        <authorList>
            <person name="Zaccaron A.Z."/>
            <person name="Chen L.H."/>
            <person name="Samaras A."/>
            <person name="Stergiopoulos I."/>
        </authorList>
    </citation>
    <scope>NUCLEOTIDE SEQUENCE</scope>
    <source>
        <strain evidence="7">Race5_Kim</strain>
    </source>
</reference>
<protein>
    <recommendedName>
        <fullName evidence="1">non-specific serine/threonine protein kinase</fullName>
        <ecNumber evidence="1">2.7.11.1</ecNumber>
    </recommendedName>
</protein>
<keyword evidence="3" id="KW-0547">Nucleotide-binding</keyword>
<feature type="domain" description="Protein kinase" evidence="6">
    <location>
        <begin position="1"/>
        <end position="257"/>
    </location>
</feature>
<dbReference type="PANTHER" id="PTHR43671">
    <property type="entry name" value="SERINE/THREONINE-PROTEIN KINASE NEK"/>
    <property type="match status" value="1"/>
</dbReference>
<dbReference type="Proteomes" id="UP000756132">
    <property type="component" value="Chromosome 6"/>
</dbReference>
<evidence type="ECO:0000256" key="1">
    <source>
        <dbReference type="ARBA" id="ARBA00012513"/>
    </source>
</evidence>
<proteinExistence type="predicted"/>
<sequence length="257" mass="29438">MICLFGIHNALFNLPKDQITEFRYPNEVDIVCHTLRLHPNIVNIAGVRPDRLEPGRYRVIMGYCSGGSLWEAIDWWSTKRRSPIPEPFLLHAFVQMAGALAFIHFGYRSRGDGTYYQDACHRPVSHGDVKEDNFFLRWTDTPTGGMPEIDLGDLGIAKLAGNRNARLGAGTWEYHAPEDVQIYGQHKYTWENGRIFWKAVNSRSVAMDVCSMGQIWYKMAAREHPCWPIGKDPAEIRISREYKDPAHTLMLRNSDLS</sequence>
<name>A0A9Q8UR13_PASFU</name>
<dbReference type="InterPro" id="IPR011009">
    <property type="entry name" value="Kinase-like_dom_sf"/>
</dbReference>
<dbReference type="GO" id="GO:0004674">
    <property type="term" value="F:protein serine/threonine kinase activity"/>
    <property type="evidence" value="ECO:0007669"/>
    <property type="project" value="UniProtKB-EC"/>
</dbReference>
<evidence type="ECO:0000256" key="4">
    <source>
        <dbReference type="ARBA" id="ARBA00022777"/>
    </source>
</evidence>
<evidence type="ECO:0000256" key="5">
    <source>
        <dbReference type="ARBA" id="ARBA00022840"/>
    </source>
</evidence>
<evidence type="ECO:0000256" key="3">
    <source>
        <dbReference type="ARBA" id="ARBA00022741"/>
    </source>
</evidence>
<reference evidence="7" key="1">
    <citation type="submission" date="2021-12" db="EMBL/GenBank/DDBJ databases">
        <authorList>
            <person name="Zaccaron A."/>
            <person name="Stergiopoulos I."/>
        </authorList>
    </citation>
    <scope>NUCLEOTIDE SEQUENCE</scope>
    <source>
        <strain evidence="7">Race5_Kim</strain>
    </source>
</reference>
<dbReference type="Gene3D" id="1.10.510.10">
    <property type="entry name" value="Transferase(Phosphotransferase) domain 1"/>
    <property type="match status" value="1"/>
</dbReference>
<dbReference type="KEGG" id="ffu:CLAFUR5_06714"/>
<dbReference type="AlphaFoldDB" id="A0A9Q8UR13"/>
<dbReference type="InterPro" id="IPR008271">
    <property type="entry name" value="Ser/Thr_kinase_AS"/>
</dbReference>
<evidence type="ECO:0000313" key="8">
    <source>
        <dbReference type="Proteomes" id="UP000756132"/>
    </source>
</evidence>
<dbReference type="PANTHER" id="PTHR43671:SF13">
    <property type="entry name" value="SERINE_THREONINE-PROTEIN KINASE NEK2"/>
    <property type="match status" value="1"/>
</dbReference>
<evidence type="ECO:0000256" key="2">
    <source>
        <dbReference type="ARBA" id="ARBA00022679"/>
    </source>
</evidence>
<dbReference type="PROSITE" id="PS50011">
    <property type="entry name" value="PROTEIN_KINASE_DOM"/>
    <property type="match status" value="1"/>
</dbReference>
<dbReference type="SUPFAM" id="SSF56112">
    <property type="entry name" value="Protein kinase-like (PK-like)"/>
    <property type="match status" value="1"/>
</dbReference>
<accession>A0A9Q8UR13</accession>
<dbReference type="EMBL" id="CP090168">
    <property type="protein sequence ID" value="UJO19329.1"/>
    <property type="molecule type" value="Genomic_DNA"/>
</dbReference>
<dbReference type="InterPro" id="IPR000719">
    <property type="entry name" value="Prot_kinase_dom"/>
</dbReference>
<keyword evidence="2" id="KW-0808">Transferase</keyword>
<evidence type="ECO:0000313" key="7">
    <source>
        <dbReference type="EMBL" id="UJO19329.1"/>
    </source>
</evidence>
<organism evidence="7 8">
    <name type="scientific">Passalora fulva</name>
    <name type="common">Tomato leaf mold</name>
    <name type="synonym">Cladosporium fulvum</name>
    <dbReference type="NCBI Taxonomy" id="5499"/>
    <lineage>
        <taxon>Eukaryota</taxon>
        <taxon>Fungi</taxon>
        <taxon>Dikarya</taxon>
        <taxon>Ascomycota</taxon>
        <taxon>Pezizomycotina</taxon>
        <taxon>Dothideomycetes</taxon>
        <taxon>Dothideomycetidae</taxon>
        <taxon>Mycosphaerellales</taxon>
        <taxon>Mycosphaerellaceae</taxon>
        <taxon>Fulvia</taxon>
    </lineage>
</organism>
<evidence type="ECO:0000259" key="6">
    <source>
        <dbReference type="PROSITE" id="PS50011"/>
    </source>
</evidence>
<keyword evidence="5" id="KW-0067">ATP-binding</keyword>
<dbReference type="EC" id="2.7.11.1" evidence="1"/>
<dbReference type="InterPro" id="IPR050660">
    <property type="entry name" value="NEK_Ser/Thr_kinase"/>
</dbReference>
<keyword evidence="8" id="KW-1185">Reference proteome</keyword>
<dbReference type="PROSITE" id="PS00108">
    <property type="entry name" value="PROTEIN_KINASE_ST"/>
    <property type="match status" value="1"/>
</dbReference>
<dbReference type="GeneID" id="71986592"/>
<keyword evidence="4" id="KW-0418">Kinase</keyword>
<dbReference type="Pfam" id="PF00069">
    <property type="entry name" value="Pkinase"/>
    <property type="match status" value="1"/>
</dbReference>
<dbReference type="OrthoDB" id="310217at2759"/>
<dbReference type="OMA" id="QSARIGW"/>
<dbReference type="GO" id="GO:0005524">
    <property type="term" value="F:ATP binding"/>
    <property type="evidence" value="ECO:0007669"/>
    <property type="project" value="UniProtKB-KW"/>
</dbReference>
<dbReference type="RefSeq" id="XP_047763695.1">
    <property type="nucleotide sequence ID" value="XM_047905862.1"/>
</dbReference>
<gene>
    <name evidence="7" type="ORF">CLAFUR5_06714</name>
</gene>